<protein>
    <submittedName>
        <fullName evidence="1">Uncharacterized protein</fullName>
    </submittedName>
</protein>
<name>A0A857C4I4_9HYPH</name>
<dbReference type="AlphaFoldDB" id="A0A857C4I4"/>
<organism evidence="1 2">
    <name type="scientific">Stappia indica</name>
    <dbReference type="NCBI Taxonomy" id="538381"/>
    <lineage>
        <taxon>Bacteria</taxon>
        <taxon>Pseudomonadati</taxon>
        <taxon>Pseudomonadota</taxon>
        <taxon>Alphaproteobacteria</taxon>
        <taxon>Hyphomicrobiales</taxon>
        <taxon>Stappiaceae</taxon>
        <taxon>Stappia</taxon>
    </lineage>
</organism>
<proteinExistence type="predicted"/>
<dbReference type="RefSeq" id="WP_158192946.1">
    <property type="nucleotide sequence ID" value="NZ_CP046908.1"/>
</dbReference>
<dbReference type="KEGG" id="siw:GH266_05170"/>
<accession>A0A857C4I4</accession>
<dbReference type="Proteomes" id="UP000435648">
    <property type="component" value="Chromosome"/>
</dbReference>
<gene>
    <name evidence="1" type="ORF">GH266_05170</name>
</gene>
<sequence length="84" mass="10067">MDPEREKLIRHTWDRTRAAVMFQEGIILCARADLFERPKVMQRRVPAQPEPIEILEYRCEFYGREGRKAYRVVCEGIVVEDGWR</sequence>
<evidence type="ECO:0000313" key="1">
    <source>
        <dbReference type="EMBL" id="QGZ33956.1"/>
    </source>
</evidence>
<evidence type="ECO:0000313" key="2">
    <source>
        <dbReference type="Proteomes" id="UP000435648"/>
    </source>
</evidence>
<dbReference type="EMBL" id="CP046908">
    <property type="protein sequence ID" value="QGZ33956.1"/>
    <property type="molecule type" value="Genomic_DNA"/>
</dbReference>
<reference evidence="1 2" key="1">
    <citation type="submission" date="2019-12" db="EMBL/GenBank/DDBJ databases">
        <title>The genome of Stappia indica PHM037.</title>
        <authorList>
            <person name="Kacar D."/>
            <person name="Galan B."/>
            <person name="Canedo L."/>
            <person name="Rodriguez P."/>
            <person name="de la Calle F."/>
            <person name="Garcia J.L."/>
        </authorList>
    </citation>
    <scope>NUCLEOTIDE SEQUENCE [LARGE SCALE GENOMIC DNA]</scope>
    <source>
        <strain evidence="1 2">PHM037</strain>
    </source>
</reference>